<keyword evidence="3 6" id="KW-0326">Glycosidase</keyword>
<dbReference type="SUPFAM" id="SSF51011">
    <property type="entry name" value="Glycosyl hydrolase domain"/>
    <property type="match status" value="1"/>
</dbReference>
<organism evidence="6 7">
    <name type="scientific">Guptibacillus hwajinpoensis</name>
    <dbReference type="NCBI Taxonomy" id="208199"/>
    <lineage>
        <taxon>Bacteria</taxon>
        <taxon>Bacillati</taxon>
        <taxon>Bacillota</taxon>
        <taxon>Bacilli</taxon>
        <taxon>Bacillales</taxon>
        <taxon>Guptibacillaceae</taxon>
        <taxon>Guptibacillus</taxon>
    </lineage>
</organism>
<dbReference type="EMBL" id="JAUSWM010000004">
    <property type="protein sequence ID" value="MDQ0483601.1"/>
    <property type="molecule type" value="Genomic_DNA"/>
</dbReference>
<dbReference type="NCBIfam" id="NF008183">
    <property type="entry name" value="PRK10933.1"/>
    <property type="match status" value="1"/>
</dbReference>
<dbReference type="EC" id="3.2.1.93" evidence="4"/>
<dbReference type="GeneID" id="301328083"/>
<feature type="domain" description="Glycosyl hydrolase family 13 catalytic" evidence="5">
    <location>
        <begin position="14"/>
        <end position="420"/>
    </location>
</feature>
<sequence length="564" mass="66505">MQQQPWWKKSVVYQIYPKSFNDTTGNGTGDIQGIIEKLDYLKDLGVDVVWLTPIYDSPQNDNGYDIRDYFSIYEEYGTMDDFDRLLKEAHSRDIKIIMDIVVNHTSTEHQWFVESRKSKDNPYRDYYIWKDGVNGEEPTNWQSKFGGNAWQYDKQSGQYYLHLFDVTQADLNWENKKVRDEVYEMMKFWFDKGVDGFRLDVINLISKNQDFPNDDGSIAPGDGRKFYTDGPRVHEYMNEMNRNVFMKYNSMTVGEMSSTTIDNCIKYSNPERNELSMTFNFHHLKVDYPNGEKWSVADFDFLKLKDILSTWQKEMYEGGGWNALFWCNHDQPRIVSRYGNDGDYRRESAKMLATTMHMMQGTPYIYQGEEIGMTNPKFDDASSYRDVESLNIFSILKEEKGYTEEEVLEILRHKSRDNSRTPVQWNSENQAGFTSGEPWIPVAKNYEDINVEDTLKEKHSVFEHYQNLISLRKTIDLITYGDYELLLPEDRQLFTYLRNGKNEKLLIVSNFYEDEATFELPSHVDVEGYESKILLSNYVDSDKSFKRVTLRPYESIVYHLSQAR</sequence>
<dbReference type="NCBIfam" id="TIGR02403">
    <property type="entry name" value="trehalose_treC"/>
    <property type="match status" value="1"/>
</dbReference>
<dbReference type="Gene3D" id="3.20.20.80">
    <property type="entry name" value="Glycosidases"/>
    <property type="match status" value="1"/>
</dbReference>
<evidence type="ECO:0000256" key="1">
    <source>
        <dbReference type="ARBA" id="ARBA00008061"/>
    </source>
</evidence>
<dbReference type="Pfam" id="PF23915">
    <property type="entry name" value="SusG_C"/>
    <property type="match status" value="1"/>
</dbReference>
<dbReference type="PANTHER" id="PTHR10357">
    <property type="entry name" value="ALPHA-AMYLASE FAMILY MEMBER"/>
    <property type="match status" value="1"/>
</dbReference>
<reference evidence="6" key="1">
    <citation type="submission" date="2023-07" db="EMBL/GenBank/DDBJ databases">
        <title>Genomic Encyclopedia of Type Strains, Phase IV (KMG-IV): sequencing the most valuable type-strain genomes for metagenomic binning, comparative biology and taxonomic classification.</title>
        <authorList>
            <person name="Goeker M."/>
        </authorList>
    </citation>
    <scope>NUCLEOTIDE SEQUENCE [LARGE SCALE GENOMIC DNA]</scope>
    <source>
        <strain evidence="6">JSM 076093</strain>
    </source>
</reference>
<evidence type="ECO:0000256" key="2">
    <source>
        <dbReference type="ARBA" id="ARBA00022801"/>
    </source>
</evidence>
<dbReference type="SUPFAM" id="SSF51445">
    <property type="entry name" value="(Trans)glycosidases"/>
    <property type="match status" value="1"/>
</dbReference>
<accession>A0ABU0K2L3</accession>
<keyword evidence="7" id="KW-1185">Reference proteome</keyword>
<dbReference type="InterPro" id="IPR013780">
    <property type="entry name" value="Glyco_hydro_b"/>
</dbReference>
<evidence type="ECO:0000313" key="6">
    <source>
        <dbReference type="EMBL" id="MDQ0483601.1"/>
    </source>
</evidence>
<comment type="caution">
    <text evidence="6">The sequence shown here is derived from an EMBL/GenBank/DDBJ whole genome shotgun (WGS) entry which is preliminary data.</text>
</comment>
<dbReference type="Proteomes" id="UP001226720">
    <property type="component" value="Unassembled WGS sequence"/>
</dbReference>
<evidence type="ECO:0000256" key="3">
    <source>
        <dbReference type="ARBA" id="ARBA00023295"/>
    </source>
</evidence>
<evidence type="ECO:0000259" key="5">
    <source>
        <dbReference type="SMART" id="SM00642"/>
    </source>
</evidence>
<keyword evidence="2 6" id="KW-0378">Hydrolase</keyword>
<dbReference type="SMART" id="SM00642">
    <property type="entry name" value="Aamy"/>
    <property type="match status" value="1"/>
</dbReference>
<dbReference type="Pfam" id="PF00128">
    <property type="entry name" value="Alpha-amylase"/>
    <property type="match status" value="1"/>
</dbReference>
<proteinExistence type="inferred from homology"/>
<dbReference type="InterPro" id="IPR012769">
    <property type="entry name" value="Trehalose_TreC"/>
</dbReference>
<dbReference type="GO" id="GO:0008788">
    <property type="term" value="F:alpha,alpha-phosphotrehalase activity"/>
    <property type="evidence" value="ECO:0007669"/>
    <property type="project" value="UniProtKB-EC"/>
</dbReference>
<evidence type="ECO:0000256" key="4">
    <source>
        <dbReference type="NCBIfam" id="TIGR02403"/>
    </source>
</evidence>
<dbReference type="PANTHER" id="PTHR10357:SF217">
    <property type="entry name" value="TREHALOSE-6-PHOSPHATE HYDROLASE"/>
    <property type="match status" value="1"/>
</dbReference>
<dbReference type="CDD" id="cd11333">
    <property type="entry name" value="AmyAc_SI_OligoGlu_DGase"/>
    <property type="match status" value="1"/>
</dbReference>
<protein>
    <recommendedName>
        <fullName evidence="4">Alpha,alpha-phosphotrehalase</fullName>
        <ecNumber evidence="4">3.2.1.93</ecNumber>
    </recommendedName>
</protein>
<dbReference type="InterPro" id="IPR017853">
    <property type="entry name" value="GH"/>
</dbReference>
<evidence type="ECO:0000313" key="7">
    <source>
        <dbReference type="Proteomes" id="UP001226720"/>
    </source>
</evidence>
<dbReference type="InterPro" id="IPR006047">
    <property type="entry name" value="GH13_cat_dom"/>
</dbReference>
<name>A0ABU0K2L3_9BACL</name>
<dbReference type="RefSeq" id="WP_301552437.1">
    <property type="nucleotide sequence ID" value="NZ_JAQRMZ010000008.1"/>
</dbReference>
<dbReference type="InterPro" id="IPR056300">
    <property type="entry name" value="SusG-like_C"/>
</dbReference>
<gene>
    <name evidence="6" type="ORF">QO000_002583</name>
</gene>
<comment type="similarity">
    <text evidence="1">Belongs to the glycosyl hydrolase 13 family.</text>
</comment>
<dbReference type="Gene3D" id="2.60.40.1180">
    <property type="entry name" value="Golgi alpha-mannosidase II"/>
    <property type="match status" value="1"/>
</dbReference>
<dbReference type="Gene3D" id="3.90.400.10">
    <property type="entry name" value="Oligo-1,6-glucosidase, Domain 2"/>
    <property type="match status" value="1"/>
</dbReference>
<dbReference type="InterPro" id="IPR045857">
    <property type="entry name" value="O16G_dom_2"/>
</dbReference>